<feature type="compositionally biased region" description="Polar residues" evidence="18">
    <location>
        <begin position="886"/>
        <end position="915"/>
    </location>
</feature>
<dbReference type="InterPro" id="IPR011009">
    <property type="entry name" value="Kinase-like_dom_sf"/>
</dbReference>
<evidence type="ECO:0000256" key="12">
    <source>
        <dbReference type="ARBA" id="ARBA00023136"/>
    </source>
</evidence>
<keyword evidence="12 19" id="KW-0472">Membrane</keyword>
<accession>A0A817M9Q6</accession>
<evidence type="ECO:0000256" key="19">
    <source>
        <dbReference type="SAM" id="Phobius"/>
    </source>
</evidence>
<evidence type="ECO:0000256" key="15">
    <source>
        <dbReference type="ARBA" id="ARBA00023180"/>
    </source>
</evidence>
<name>A0A817M9Q6_9BILA</name>
<comment type="caution">
    <text evidence="22">The sequence shown here is derived from an EMBL/GenBank/DDBJ whole genome shotgun (WGS) entry which is preliminary data.</text>
</comment>
<evidence type="ECO:0000256" key="14">
    <source>
        <dbReference type="ARBA" id="ARBA00023170"/>
    </source>
</evidence>
<evidence type="ECO:0000256" key="16">
    <source>
        <dbReference type="ARBA" id="ARBA00051243"/>
    </source>
</evidence>
<dbReference type="GO" id="GO:0005886">
    <property type="term" value="C:plasma membrane"/>
    <property type="evidence" value="ECO:0007669"/>
    <property type="project" value="TreeGrafter"/>
</dbReference>
<organism evidence="22 23">
    <name type="scientific">Rotaria socialis</name>
    <dbReference type="NCBI Taxonomy" id="392032"/>
    <lineage>
        <taxon>Eukaryota</taxon>
        <taxon>Metazoa</taxon>
        <taxon>Spiralia</taxon>
        <taxon>Gnathifera</taxon>
        <taxon>Rotifera</taxon>
        <taxon>Eurotatoria</taxon>
        <taxon>Bdelloidea</taxon>
        <taxon>Philodinida</taxon>
        <taxon>Philodinidae</taxon>
        <taxon>Rotaria</taxon>
    </lineage>
</organism>
<evidence type="ECO:0000256" key="18">
    <source>
        <dbReference type="SAM" id="MobiDB-lite"/>
    </source>
</evidence>
<dbReference type="SUPFAM" id="SSF49265">
    <property type="entry name" value="Fibronectin type III"/>
    <property type="match status" value="1"/>
</dbReference>
<dbReference type="CDD" id="cd00192">
    <property type="entry name" value="PTKc"/>
    <property type="match status" value="1"/>
</dbReference>
<feature type="compositionally biased region" description="Basic residues" evidence="18">
    <location>
        <begin position="916"/>
        <end position="928"/>
    </location>
</feature>
<feature type="signal peptide" evidence="20">
    <location>
        <begin position="1"/>
        <end position="32"/>
    </location>
</feature>
<evidence type="ECO:0000256" key="3">
    <source>
        <dbReference type="ARBA" id="ARBA00022553"/>
    </source>
</evidence>
<protein>
    <recommendedName>
        <fullName evidence="2">receptor protein-tyrosine kinase</fullName>
        <ecNumber evidence="2">2.7.10.1</ecNumber>
    </recommendedName>
</protein>
<dbReference type="PROSITE" id="PS00107">
    <property type="entry name" value="PROTEIN_KINASE_ATP"/>
    <property type="match status" value="1"/>
</dbReference>
<dbReference type="Gene3D" id="3.30.200.20">
    <property type="entry name" value="Phosphorylase Kinase, domain 1"/>
    <property type="match status" value="1"/>
</dbReference>
<dbReference type="InterPro" id="IPR001245">
    <property type="entry name" value="Ser-Thr/Tyr_kinase_cat_dom"/>
</dbReference>
<evidence type="ECO:0000256" key="9">
    <source>
        <dbReference type="ARBA" id="ARBA00022777"/>
    </source>
</evidence>
<keyword evidence="7" id="KW-0677">Repeat</keyword>
<dbReference type="EMBL" id="CAJNXB010000453">
    <property type="protein sequence ID" value="CAF3056510.1"/>
    <property type="molecule type" value="Genomic_DNA"/>
</dbReference>
<dbReference type="Gene3D" id="1.10.510.10">
    <property type="entry name" value="Transferase(Phosphotransferase) domain 1"/>
    <property type="match status" value="1"/>
</dbReference>
<keyword evidence="3" id="KW-0597">Phosphoprotein</keyword>
<keyword evidence="6 20" id="KW-0732">Signal</keyword>
<feature type="transmembrane region" description="Helical" evidence="19">
    <location>
        <begin position="487"/>
        <end position="511"/>
    </location>
</feature>
<dbReference type="SMART" id="SM00219">
    <property type="entry name" value="TyrKc"/>
    <property type="match status" value="1"/>
</dbReference>
<dbReference type="InterPro" id="IPR000719">
    <property type="entry name" value="Prot_kinase_dom"/>
</dbReference>
<keyword evidence="15" id="KW-0325">Glycoprotein</keyword>
<keyword evidence="4" id="KW-0808">Transferase</keyword>
<evidence type="ECO:0000313" key="22">
    <source>
        <dbReference type="EMBL" id="CAF3056510.1"/>
    </source>
</evidence>
<comment type="catalytic activity">
    <reaction evidence="16">
        <text>L-tyrosyl-[protein] + ATP = O-phospho-L-tyrosyl-[protein] + ADP + H(+)</text>
        <dbReference type="Rhea" id="RHEA:10596"/>
        <dbReference type="Rhea" id="RHEA-COMP:10136"/>
        <dbReference type="Rhea" id="RHEA-COMP:20101"/>
        <dbReference type="ChEBI" id="CHEBI:15378"/>
        <dbReference type="ChEBI" id="CHEBI:30616"/>
        <dbReference type="ChEBI" id="CHEBI:46858"/>
        <dbReference type="ChEBI" id="CHEBI:61978"/>
        <dbReference type="ChEBI" id="CHEBI:456216"/>
        <dbReference type="EC" id="2.7.10.1"/>
    </reaction>
</comment>
<evidence type="ECO:0000256" key="8">
    <source>
        <dbReference type="ARBA" id="ARBA00022741"/>
    </source>
</evidence>
<proteinExistence type="predicted"/>
<keyword evidence="11 19" id="KW-1133">Transmembrane helix</keyword>
<dbReference type="PRINTS" id="PR00109">
    <property type="entry name" value="TYRKINASE"/>
</dbReference>
<dbReference type="InterPro" id="IPR050122">
    <property type="entry name" value="RTK"/>
</dbReference>
<dbReference type="AlphaFoldDB" id="A0A817M9Q6"/>
<gene>
    <name evidence="22" type="ORF">TIS948_LOCUS4319</name>
</gene>
<dbReference type="OrthoDB" id="546826at2759"/>
<dbReference type="PANTHER" id="PTHR24416">
    <property type="entry name" value="TYROSINE-PROTEIN KINASE RECEPTOR"/>
    <property type="match status" value="1"/>
</dbReference>
<dbReference type="PROSITE" id="PS00109">
    <property type="entry name" value="PROTEIN_KINASE_TYR"/>
    <property type="match status" value="1"/>
</dbReference>
<keyword evidence="10 17" id="KW-0067">ATP-binding</keyword>
<keyword evidence="13" id="KW-0829">Tyrosine-protein kinase</keyword>
<evidence type="ECO:0000259" key="21">
    <source>
        <dbReference type="PROSITE" id="PS50011"/>
    </source>
</evidence>
<evidence type="ECO:0000256" key="20">
    <source>
        <dbReference type="SAM" id="SignalP"/>
    </source>
</evidence>
<dbReference type="InterPro" id="IPR036116">
    <property type="entry name" value="FN3_sf"/>
</dbReference>
<dbReference type="InterPro" id="IPR017441">
    <property type="entry name" value="Protein_kinase_ATP_BS"/>
</dbReference>
<feature type="binding site" evidence="17">
    <location>
        <position position="603"/>
    </location>
    <ligand>
        <name>ATP</name>
        <dbReference type="ChEBI" id="CHEBI:30616"/>
    </ligand>
</feature>
<dbReference type="InterPro" id="IPR013783">
    <property type="entry name" value="Ig-like_fold"/>
</dbReference>
<evidence type="ECO:0000256" key="17">
    <source>
        <dbReference type="PROSITE-ProRule" id="PRU10141"/>
    </source>
</evidence>
<evidence type="ECO:0000256" key="2">
    <source>
        <dbReference type="ARBA" id="ARBA00011902"/>
    </source>
</evidence>
<dbReference type="Gene3D" id="2.60.40.10">
    <property type="entry name" value="Immunoglobulins"/>
    <property type="match status" value="1"/>
</dbReference>
<dbReference type="Proteomes" id="UP000663825">
    <property type="component" value="Unassembled WGS sequence"/>
</dbReference>
<dbReference type="FunFam" id="1.10.510.10:FF:000554">
    <property type="entry name" value="Predicted protein"/>
    <property type="match status" value="1"/>
</dbReference>
<evidence type="ECO:0000256" key="10">
    <source>
        <dbReference type="ARBA" id="ARBA00022840"/>
    </source>
</evidence>
<keyword evidence="5 19" id="KW-0812">Transmembrane</keyword>
<evidence type="ECO:0000256" key="11">
    <source>
        <dbReference type="ARBA" id="ARBA00022989"/>
    </source>
</evidence>
<dbReference type="PANTHER" id="PTHR24416:SF525">
    <property type="entry name" value="INSULIN-LIKE RECEPTOR"/>
    <property type="match status" value="1"/>
</dbReference>
<feature type="chain" id="PRO_5032367799" description="receptor protein-tyrosine kinase" evidence="20">
    <location>
        <begin position="33"/>
        <end position="961"/>
    </location>
</feature>
<evidence type="ECO:0000313" key="23">
    <source>
        <dbReference type="Proteomes" id="UP000663825"/>
    </source>
</evidence>
<keyword evidence="14" id="KW-0675">Receptor</keyword>
<dbReference type="GO" id="GO:0005524">
    <property type="term" value="F:ATP binding"/>
    <property type="evidence" value="ECO:0007669"/>
    <property type="project" value="UniProtKB-UniRule"/>
</dbReference>
<dbReference type="GO" id="GO:0007169">
    <property type="term" value="P:cell surface receptor protein tyrosine kinase signaling pathway"/>
    <property type="evidence" value="ECO:0007669"/>
    <property type="project" value="TreeGrafter"/>
</dbReference>
<dbReference type="InterPro" id="IPR020635">
    <property type="entry name" value="Tyr_kinase_cat_dom"/>
</dbReference>
<evidence type="ECO:0000256" key="6">
    <source>
        <dbReference type="ARBA" id="ARBA00022729"/>
    </source>
</evidence>
<evidence type="ECO:0000256" key="7">
    <source>
        <dbReference type="ARBA" id="ARBA00022737"/>
    </source>
</evidence>
<keyword evidence="8 17" id="KW-0547">Nucleotide-binding</keyword>
<evidence type="ECO:0000256" key="5">
    <source>
        <dbReference type="ARBA" id="ARBA00022692"/>
    </source>
</evidence>
<dbReference type="PROSITE" id="PS50011">
    <property type="entry name" value="PROTEIN_KINASE_DOM"/>
    <property type="match status" value="1"/>
</dbReference>
<reference evidence="22" key="1">
    <citation type="submission" date="2021-02" db="EMBL/GenBank/DDBJ databases">
        <authorList>
            <person name="Nowell W R."/>
        </authorList>
    </citation>
    <scope>NUCLEOTIDE SEQUENCE</scope>
</reference>
<dbReference type="EC" id="2.7.10.1" evidence="2"/>
<evidence type="ECO:0000256" key="4">
    <source>
        <dbReference type="ARBA" id="ARBA00022679"/>
    </source>
</evidence>
<sequence>MVVNFLRLTIRPMMSRSIVFFVILIILHIVHSQEQFIQTGSRIQSSSSLCSIHRQGFGQLEYVELTASSINIQFTNIFSNLQCSTIHVSATITNTLTNEIEQKFEDIQTNNFYTDRLLSNHDYSVIIKVSDEKSLRILPTYIFQTLELSNRKTVTLSNDDLLTVEQIESFIFPHTHMYIVTLPSHVRRTAILGNITLSYTIDQKQNKYHHIVKPLDNNVISRIGRIASKTIAFSIELPNENNTSIEYSTSIQLFYSNDRRQSIIDHPVMIKYPQPITVDFLTLSTRSMRVFINHLCLSYIEVKAIVYNDLKAVSRGQCDINKKDTSLSDITKGKCSIVFDKLQPEENYTLSVRATCPITTSSSLSFVFHDQARLYPFQTSSGLPDDSPLVLSFYNNNRTLTWTDPSTNMSYLGPDYYYELFTKSNDNWTLIYRGNNTQYQLKQTLLEQTNLTFRLYVGNQYGRQETHYSQLDVRVDPIYHSTSNNQIVIITILISILFLILFGFIFFACYLRSKKLYGKLKKKYGQNGDISDKELDHLRSLTIGNTLKDNVLYTWNHTPTSVDIKKLPKIERAMIKLDRLIGKGAFGEVYAGLMTNNQSVAIKTLHSSASSAQRVDFLKEAIIMNQFNHEHIIHLLGVCFHNDYQPQFLVIELMKQGDLQNYLRRSRPSKDNDQCQLSYDDCLDIARQIADGACYLEQHSYVHRDLAARNCLVSSKDINDGKVLVKIGDFGLARMLSQQDYYRKTGEALLPVRWMAPESLLDAIFTSNSDIWSFGIVLWEIITLGHVPYSPMSNQQVISLITTTRGTLEKPIQCTQALFELMLSCWQYIPEDRINFSDLHSHLNEIIMDENKEQPSIWFSNEASSTTARNVLDCVLSHIEPPTSISFEGSDNGECRSSTSGCFSSMTESTSPSNQHNHHHHHHHHHHPKEMIPSYQLRLIDDTTSNDFADDDDHSDIVRSF</sequence>
<dbReference type="Pfam" id="PF07714">
    <property type="entry name" value="PK_Tyr_Ser-Thr"/>
    <property type="match status" value="1"/>
</dbReference>
<dbReference type="InterPro" id="IPR008266">
    <property type="entry name" value="Tyr_kinase_AS"/>
</dbReference>
<evidence type="ECO:0000256" key="1">
    <source>
        <dbReference type="ARBA" id="ARBA00004479"/>
    </source>
</evidence>
<dbReference type="SUPFAM" id="SSF56112">
    <property type="entry name" value="Protein kinase-like (PK-like)"/>
    <property type="match status" value="1"/>
</dbReference>
<comment type="subcellular location">
    <subcellularLocation>
        <location evidence="1">Membrane</location>
        <topology evidence="1">Single-pass type I membrane protein</topology>
    </subcellularLocation>
</comment>
<keyword evidence="9" id="KW-0418">Kinase</keyword>
<feature type="region of interest" description="Disordered" evidence="18">
    <location>
        <begin position="886"/>
        <end position="930"/>
    </location>
</feature>
<evidence type="ECO:0000256" key="13">
    <source>
        <dbReference type="ARBA" id="ARBA00023137"/>
    </source>
</evidence>
<dbReference type="GO" id="GO:0043235">
    <property type="term" value="C:receptor complex"/>
    <property type="evidence" value="ECO:0007669"/>
    <property type="project" value="TreeGrafter"/>
</dbReference>
<feature type="domain" description="Protein kinase" evidence="21">
    <location>
        <begin position="575"/>
        <end position="843"/>
    </location>
</feature>
<dbReference type="GO" id="GO:0004714">
    <property type="term" value="F:transmembrane receptor protein tyrosine kinase activity"/>
    <property type="evidence" value="ECO:0007669"/>
    <property type="project" value="UniProtKB-EC"/>
</dbReference>